<dbReference type="InterPro" id="IPR036291">
    <property type="entry name" value="NAD(P)-bd_dom_sf"/>
</dbReference>
<dbReference type="EMBL" id="JBBWRZ010000001">
    <property type="protein sequence ID" value="KAK8247367.1"/>
    <property type="molecule type" value="Genomic_DNA"/>
</dbReference>
<proteinExistence type="predicted"/>
<dbReference type="InterPro" id="IPR052184">
    <property type="entry name" value="SDR_enzymes"/>
</dbReference>
<dbReference type="InterPro" id="IPR002347">
    <property type="entry name" value="SDR_fam"/>
</dbReference>
<protein>
    <submittedName>
        <fullName evidence="1">3-oxoacyl-reductase</fullName>
    </submittedName>
</protein>
<dbReference type="CDD" id="cd05325">
    <property type="entry name" value="carb_red_sniffer_like_SDR_c"/>
    <property type="match status" value="1"/>
</dbReference>
<organism evidence="1 2">
    <name type="scientific">Phyllosticta capitalensis</name>
    <dbReference type="NCBI Taxonomy" id="121624"/>
    <lineage>
        <taxon>Eukaryota</taxon>
        <taxon>Fungi</taxon>
        <taxon>Dikarya</taxon>
        <taxon>Ascomycota</taxon>
        <taxon>Pezizomycotina</taxon>
        <taxon>Dothideomycetes</taxon>
        <taxon>Dothideomycetes incertae sedis</taxon>
        <taxon>Botryosphaeriales</taxon>
        <taxon>Phyllostictaceae</taxon>
        <taxon>Phyllosticta</taxon>
    </lineage>
</organism>
<accession>A0ABR1Z4M9</accession>
<gene>
    <name evidence="1" type="ORF">HDK90DRAFT_462131</name>
</gene>
<dbReference type="Proteomes" id="UP001492380">
    <property type="component" value="Unassembled WGS sequence"/>
</dbReference>
<dbReference type="PRINTS" id="PR00081">
    <property type="entry name" value="GDHRDH"/>
</dbReference>
<name>A0ABR1Z4M9_9PEZI</name>
<dbReference type="PANTHER" id="PTHR45458:SF1">
    <property type="entry name" value="SHORT CHAIN DEHYDROGENASE"/>
    <property type="match status" value="1"/>
</dbReference>
<comment type="caution">
    <text evidence="1">The sequence shown here is derived from an EMBL/GenBank/DDBJ whole genome shotgun (WGS) entry which is preliminary data.</text>
</comment>
<dbReference type="Gene3D" id="3.40.50.720">
    <property type="entry name" value="NAD(P)-binding Rossmann-like Domain"/>
    <property type="match status" value="1"/>
</dbReference>
<dbReference type="Pfam" id="PF00106">
    <property type="entry name" value="adh_short"/>
    <property type="match status" value="1"/>
</dbReference>
<keyword evidence="2" id="KW-1185">Reference proteome</keyword>
<dbReference type="PANTHER" id="PTHR45458">
    <property type="entry name" value="SHORT-CHAIN DEHYDROGENASE/REDUCTASE SDR"/>
    <property type="match status" value="1"/>
</dbReference>
<dbReference type="SUPFAM" id="SSF51735">
    <property type="entry name" value="NAD(P)-binding Rossmann-fold domains"/>
    <property type="match status" value="1"/>
</dbReference>
<evidence type="ECO:0000313" key="2">
    <source>
        <dbReference type="Proteomes" id="UP001492380"/>
    </source>
</evidence>
<reference evidence="1 2" key="1">
    <citation type="submission" date="2024-04" db="EMBL/GenBank/DDBJ databases">
        <title>Phyllosticta paracitricarpa is synonymous to the EU quarantine fungus P. citricarpa based on phylogenomic analyses.</title>
        <authorList>
            <consortium name="Lawrence Berkeley National Laboratory"/>
            <person name="Van Ingen-Buijs V.A."/>
            <person name="Van Westerhoven A.C."/>
            <person name="Haridas S."/>
            <person name="Skiadas P."/>
            <person name="Martin F."/>
            <person name="Groenewald J.Z."/>
            <person name="Crous P.W."/>
            <person name="Seidl M.F."/>
        </authorList>
    </citation>
    <scope>NUCLEOTIDE SEQUENCE [LARGE SCALE GENOMIC DNA]</scope>
    <source>
        <strain evidence="1 2">CBS 123374</strain>
    </source>
</reference>
<sequence>MAPPTNIQQIMPTAVVTGANSGIGFEFSKVLIKQGYDVYAVDVQEGENLKSLGCRTARLDVSSPEAVADFKENRYGDGPLDLLLNIAGIFPAPSGTACRECLLGCRPGVIAPKERDSLTTVDHHSLLSVFSVNTFGPLLLTQALLPNLLKSKNPRIGLMSSRMGSIADNTSGGTYAYRSSKAALNSIGKSMAVDLKDKGVFVAILHPGMVRTGLVPQDSQQLKETVNPDEAAQKLFKVFMSKKIEDTGKFWHREGQELPW</sequence>
<evidence type="ECO:0000313" key="1">
    <source>
        <dbReference type="EMBL" id="KAK8247367.1"/>
    </source>
</evidence>